<dbReference type="Proteomes" id="UP000008827">
    <property type="component" value="Chromosome 17"/>
</dbReference>
<evidence type="ECO:0000256" key="2">
    <source>
        <dbReference type="ARBA" id="ARBA00009977"/>
    </source>
</evidence>
<name>I1MTA5_SOYBN</name>
<evidence type="ECO:0000256" key="7">
    <source>
        <dbReference type="ARBA" id="ARBA00023136"/>
    </source>
</evidence>
<dbReference type="GO" id="GO:0080143">
    <property type="term" value="P:regulation of amino acid export"/>
    <property type="evidence" value="ECO:0007669"/>
    <property type="project" value="InterPro"/>
</dbReference>
<protein>
    <submittedName>
        <fullName evidence="9 10">Uncharacterized protein</fullName>
    </submittedName>
</protein>
<dbReference type="PANTHER" id="PTHR33228">
    <property type="entry name" value="PROTEIN GLUTAMINE DUMPER 4-RELATED"/>
    <property type="match status" value="1"/>
</dbReference>
<evidence type="ECO:0000256" key="1">
    <source>
        <dbReference type="ARBA" id="ARBA00004167"/>
    </source>
</evidence>
<evidence type="ECO:0000313" key="10">
    <source>
        <dbReference type="EnsemblPlants" id="KRH03197"/>
    </source>
</evidence>
<keyword evidence="4 8" id="KW-0812">Transmembrane</keyword>
<keyword evidence="3" id="KW-0813">Transport</keyword>
<evidence type="ECO:0000256" key="4">
    <source>
        <dbReference type="ARBA" id="ARBA00022692"/>
    </source>
</evidence>
<dbReference type="GO" id="GO:0016020">
    <property type="term" value="C:membrane"/>
    <property type="evidence" value="ECO:0007669"/>
    <property type="project" value="UniProtKB-SubCell"/>
</dbReference>
<evidence type="ECO:0000256" key="3">
    <source>
        <dbReference type="ARBA" id="ARBA00022448"/>
    </source>
</evidence>
<dbReference type="AlphaFoldDB" id="I1MTA5"/>
<evidence type="ECO:0000256" key="8">
    <source>
        <dbReference type="SAM" id="Phobius"/>
    </source>
</evidence>
<feature type="transmembrane region" description="Helical" evidence="8">
    <location>
        <begin position="24"/>
        <end position="44"/>
    </location>
</feature>
<dbReference type="PANTHER" id="PTHR33228:SF60">
    <property type="entry name" value="PROTEIN, PUTATIVE-RELATED"/>
    <property type="match status" value="1"/>
</dbReference>
<evidence type="ECO:0000256" key="5">
    <source>
        <dbReference type="ARBA" id="ARBA00022970"/>
    </source>
</evidence>
<dbReference type="PaxDb" id="3847-GLYMA17G09050.1"/>
<dbReference type="OrthoDB" id="770444at2759"/>
<reference evidence="10" key="2">
    <citation type="submission" date="2018-02" db="UniProtKB">
        <authorList>
            <consortium name="EnsemblPlants"/>
        </authorList>
    </citation>
    <scope>IDENTIFICATION</scope>
    <source>
        <strain evidence="10">Williams 82</strain>
    </source>
</reference>
<gene>
    <name evidence="9" type="ORF">GLYMA_17G083000</name>
</gene>
<keyword evidence="11" id="KW-1185">Reference proteome</keyword>
<organism evidence="9">
    <name type="scientific">Glycine max</name>
    <name type="common">Soybean</name>
    <name type="synonym">Glycine hispida</name>
    <dbReference type="NCBI Taxonomy" id="3847"/>
    <lineage>
        <taxon>Eukaryota</taxon>
        <taxon>Viridiplantae</taxon>
        <taxon>Streptophyta</taxon>
        <taxon>Embryophyta</taxon>
        <taxon>Tracheophyta</taxon>
        <taxon>Spermatophyta</taxon>
        <taxon>Magnoliopsida</taxon>
        <taxon>eudicotyledons</taxon>
        <taxon>Gunneridae</taxon>
        <taxon>Pentapetalae</taxon>
        <taxon>rosids</taxon>
        <taxon>fabids</taxon>
        <taxon>Fabales</taxon>
        <taxon>Fabaceae</taxon>
        <taxon>Papilionoideae</taxon>
        <taxon>50 kb inversion clade</taxon>
        <taxon>NPAAA clade</taxon>
        <taxon>indigoferoid/millettioid clade</taxon>
        <taxon>Phaseoleae</taxon>
        <taxon>Glycine</taxon>
        <taxon>Glycine subgen. Soja</taxon>
    </lineage>
</organism>
<dbReference type="GO" id="GO:0006865">
    <property type="term" value="P:amino acid transport"/>
    <property type="evidence" value="ECO:0007669"/>
    <property type="project" value="UniProtKB-KW"/>
</dbReference>
<evidence type="ECO:0000313" key="11">
    <source>
        <dbReference type="Proteomes" id="UP000008827"/>
    </source>
</evidence>
<proteinExistence type="inferred from homology"/>
<reference evidence="9" key="3">
    <citation type="submission" date="2018-07" db="EMBL/GenBank/DDBJ databases">
        <title>WGS assembly of Glycine max.</title>
        <authorList>
            <person name="Schmutz J."/>
            <person name="Cannon S."/>
            <person name="Schlueter J."/>
            <person name="Ma J."/>
            <person name="Mitros T."/>
            <person name="Nelson W."/>
            <person name="Hyten D."/>
            <person name="Song Q."/>
            <person name="Thelen J."/>
            <person name="Cheng J."/>
            <person name="Xu D."/>
            <person name="Hellsten U."/>
            <person name="May G."/>
            <person name="Yu Y."/>
            <person name="Sakurai T."/>
            <person name="Umezawa T."/>
            <person name="Bhattacharyya M."/>
            <person name="Sandhu D."/>
            <person name="Valliyodan B."/>
            <person name="Lindquist E."/>
            <person name="Peto M."/>
            <person name="Grant D."/>
            <person name="Shu S."/>
            <person name="Goodstein D."/>
            <person name="Barry K."/>
            <person name="Futrell-Griggs M."/>
            <person name="Abernathy B."/>
            <person name="Du J."/>
            <person name="Tian Z."/>
            <person name="Zhu L."/>
            <person name="Gill N."/>
            <person name="Joshi T."/>
            <person name="Libault M."/>
            <person name="Sethuraman A."/>
            <person name="Zhang X."/>
            <person name="Shinozaki K."/>
            <person name="Nguyen H."/>
            <person name="Wing R."/>
            <person name="Cregan P."/>
            <person name="Specht J."/>
            <person name="Grimwood J."/>
            <person name="Rokhsar D."/>
            <person name="Stacey G."/>
            <person name="Shoemaker R."/>
            <person name="Jackson S."/>
        </authorList>
    </citation>
    <scope>NUCLEOTIDE SEQUENCE</scope>
    <source>
        <tissue evidence="9">Callus</tissue>
    </source>
</reference>
<sequence length="106" mass="11430">MSSDAIGNNGVGRFEWSWNSSVSFLYGGLAPIFGVIVVALLLVARQGCRPRWPETTTTTTIESLRDVDVNNSRGVANTTQVDEGHNILVIVAGEEHPTHLAKPLSL</sequence>
<comment type="subcellular location">
    <subcellularLocation>
        <location evidence="1">Membrane</location>
        <topology evidence="1">Single-pass membrane protein</topology>
    </subcellularLocation>
</comment>
<dbReference type="EnsemblPlants" id="KRH03197">
    <property type="protein sequence ID" value="KRH03197"/>
    <property type="gene ID" value="GLYMA_17G083000"/>
</dbReference>
<keyword evidence="6 8" id="KW-1133">Transmembrane helix</keyword>
<dbReference type="Gramene" id="KRH03197">
    <property type="protein sequence ID" value="KRH03197"/>
    <property type="gene ID" value="GLYMA_17G083000"/>
</dbReference>
<dbReference type="EMBL" id="CM000850">
    <property type="protein sequence ID" value="KRH03197.1"/>
    <property type="molecule type" value="Genomic_DNA"/>
</dbReference>
<dbReference type="InterPro" id="IPR040359">
    <property type="entry name" value="GDU"/>
</dbReference>
<keyword evidence="5" id="KW-0029">Amino-acid transport</keyword>
<dbReference type="HOGENOM" id="CLU_112624_3_0_1"/>
<evidence type="ECO:0000256" key="6">
    <source>
        <dbReference type="ARBA" id="ARBA00022989"/>
    </source>
</evidence>
<reference evidence="9 10" key="1">
    <citation type="journal article" date="2010" name="Nature">
        <title>Genome sequence of the palaeopolyploid soybean.</title>
        <authorList>
            <person name="Schmutz J."/>
            <person name="Cannon S.B."/>
            <person name="Schlueter J."/>
            <person name="Ma J."/>
            <person name="Mitros T."/>
            <person name="Nelson W."/>
            <person name="Hyten D.L."/>
            <person name="Song Q."/>
            <person name="Thelen J.J."/>
            <person name="Cheng J."/>
            <person name="Xu D."/>
            <person name="Hellsten U."/>
            <person name="May G.D."/>
            <person name="Yu Y."/>
            <person name="Sakurai T."/>
            <person name="Umezawa T."/>
            <person name="Bhattacharyya M.K."/>
            <person name="Sandhu D."/>
            <person name="Valliyodan B."/>
            <person name="Lindquist E."/>
            <person name="Peto M."/>
            <person name="Grant D."/>
            <person name="Shu S."/>
            <person name="Goodstein D."/>
            <person name="Barry K."/>
            <person name="Futrell-Griggs M."/>
            <person name="Abernathy B."/>
            <person name="Du J."/>
            <person name="Tian Z."/>
            <person name="Zhu L."/>
            <person name="Gill N."/>
            <person name="Joshi T."/>
            <person name="Libault M."/>
            <person name="Sethuraman A."/>
            <person name="Zhang X.-C."/>
            <person name="Shinozaki K."/>
            <person name="Nguyen H.T."/>
            <person name="Wing R.A."/>
            <person name="Cregan P."/>
            <person name="Specht J."/>
            <person name="Grimwood J."/>
            <person name="Rokhsar D."/>
            <person name="Stacey G."/>
            <person name="Shoemaker R.C."/>
            <person name="Jackson S.A."/>
        </authorList>
    </citation>
    <scope>NUCLEOTIDE SEQUENCE [LARGE SCALE GENOMIC DNA]</scope>
    <source>
        <strain evidence="10">cv. Williams 82</strain>
        <tissue evidence="9">Callus</tissue>
    </source>
</reference>
<keyword evidence="7 8" id="KW-0472">Membrane</keyword>
<dbReference type="InParanoid" id="I1MTA5"/>
<evidence type="ECO:0000313" key="9">
    <source>
        <dbReference type="EMBL" id="KRH03197.1"/>
    </source>
</evidence>
<comment type="similarity">
    <text evidence="2">Belongs to the GLUTAMINE DUMPER 1 (TC 9.B.60) family.</text>
</comment>
<accession>I1MTA5</accession>